<keyword evidence="3" id="KW-0418">Kinase</keyword>
<feature type="transmembrane region" description="Helical" evidence="4">
    <location>
        <begin position="159"/>
        <end position="179"/>
    </location>
</feature>
<gene>
    <name evidence="7" type="ORF">H9872_05225</name>
</gene>
<reference evidence="7" key="2">
    <citation type="submission" date="2021-04" db="EMBL/GenBank/DDBJ databases">
        <authorList>
            <person name="Gilroy R."/>
        </authorList>
    </citation>
    <scope>NUCLEOTIDE SEQUENCE</scope>
    <source>
        <strain evidence="7">B5-657</strain>
    </source>
</reference>
<proteinExistence type="predicted"/>
<dbReference type="GO" id="GO:0000155">
    <property type="term" value="F:phosphorelay sensor kinase activity"/>
    <property type="evidence" value="ECO:0007669"/>
    <property type="project" value="InterPro"/>
</dbReference>
<feature type="domain" description="SpoOB alpha-helical" evidence="6">
    <location>
        <begin position="247"/>
        <end position="291"/>
    </location>
</feature>
<dbReference type="InterPro" id="IPR032834">
    <property type="entry name" value="NatK-like_C"/>
</dbReference>
<evidence type="ECO:0000256" key="2">
    <source>
        <dbReference type="ARBA" id="ARBA00022679"/>
    </source>
</evidence>
<dbReference type="PANTHER" id="PTHR40448:SF1">
    <property type="entry name" value="TWO-COMPONENT SENSOR HISTIDINE KINASE"/>
    <property type="match status" value="1"/>
</dbReference>
<evidence type="ECO:0000256" key="1">
    <source>
        <dbReference type="ARBA" id="ARBA00022553"/>
    </source>
</evidence>
<keyword evidence="4" id="KW-1133">Transmembrane helix</keyword>
<dbReference type="Pfam" id="PF14689">
    <property type="entry name" value="SPOB_a"/>
    <property type="match status" value="1"/>
</dbReference>
<keyword evidence="4" id="KW-0472">Membrane</keyword>
<feature type="transmembrane region" description="Helical" evidence="4">
    <location>
        <begin position="36"/>
        <end position="52"/>
    </location>
</feature>
<dbReference type="InterPro" id="IPR036890">
    <property type="entry name" value="HATPase_C_sf"/>
</dbReference>
<name>A0A9E2KCD2_9FIRM</name>
<feature type="transmembrane region" description="Helical" evidence="4">
    <location>
        <begin position="86"/>
        <end position="112"/>
    </location>
</feature>
<reference evidence="7" key="1">
    <citation type="journal article" date="2021" name="PeerJ">
        <title>Extensive microbial diversity within the chicken gut microbiome revealed by metagenomics and culture.</title>
        <authorList>
            <person name="Gilroy R."/>
            <person name="Ravi A."/>
            <person name="Getino M."/>
            <person name="Pursley I."/>
            <person name="Horton D.L."/>
            <person name="Alikhan N.F."/>
            <person name="Baker D."/>
            <person name="Gharbi K."/>
            <person name="Hall N."/>
            <person name="Watson M."/>
            <person name="Adriaenssens E.M."/>
            <person name="Foster-Nyarko E."/>
            <person name="Jarju S."/>
            <person name="Secka A."/>
            <person name="Antonio M."/>
            <person name="Oren A."/>
            <person name="Chaudhuri R.R."/>
            <person name="La Ragione R."/>
            <person name="Hildebrand F."/>
            <person name="Pallen M.J."/>
        </authorList>
    </citation>
    <scope>NUCLEOTIDE SEQUENCE</scope>
    <source>
        <strain evidence="7">B5-657</strain>
    </source>
</reference>
<feature type="transmembrane region" description="Helical" evidence="4">
    <location>
        <begin position="58"/>
        <end position="79"/>
    </location>
</feature>
<evidence type="ECO:0000313" key="8">
    <source>
        <dbReference type="Proteomes" id="UP000824229"/>
    </source>
</evidence>
<evidence type="ECO:0000259" key="5">
    <source>
        <dbReference type="Pfam" id="PF14501"/>
    </source>
</evidence>
<dbReference type="Gene3D" id="3.30.565.10">
    <property type="entry name" value="Histidine kinase-like ATPase, C-terminal domain"/>
    <property type="match status" value="1"/>
</dbReference>
<feature type="transmembrane region" description="Helical" evidence="4">
    <location>
        <begin position="194"/>
        <end position="216"/>
    </location>
</feature>
<dbReference type="Pfam" id="PF14501">
    <property type="entry name" value="HATPase_c_5"/>
    <property type="match status" value="1"/>
</dbReference>
<accession>A0A9E2KCD2</accession>
<evidence type="ECO:0000256" key="4">
    <source>
        <dbReference type="SAM" id="Phobius"/>
    </source>
</evidence>
<evidence type="ECO:0000256" key="3">
    <source>
        <dbReference type="ARBA" id="ARBA00022777"/>
    </source>
</evidence>
<keyword evidence="2" id="KW-0808">Transferase</keyword>
<feature type="domain" description="Sensor histidine kinase NatK-like C-terminal" evidence="5">
    <location>
        <begin position="336"/>
        <end position="438"/>
    </location>
</feature>
<dbReference type="PANTHER" id="PTHR40448">
    <property type="entry name" value="TWO-COMPONENT SENSOR HISTIDINE KINASE"/>
    <property type="match status" value="1"/>
</dbReference>
<feature type="transmembrane region" description="Helical" evidence="4">
    <location>
        <begin position="124"/>
        <end position="147"/>
    </location>
</feature>
<evidence type="ECO:0000313" key="7">
    <source>
        <dbReference type="EMBL" id="MBU3804142.1"/>
    </source>
</evidence>
<keyword evidence="4" id="KW-0812">Transmembrane</keyword>
<protein>
    <submittedName>
        <fullName evidence="7">GHKL domain-containing protein</fullName>
    </submittedName>
</protein>
<dbReference type="AlphaFoldDB" id="A0A9E2KCD2"/>
<dbReference type="SUPFAM" id="SSF55890">
    <property type="entry name" value="Sporulation response regulatory protein Spo0B"/>
    <property type="match status" value="1"/>
</dbReference>
<dbReference type="InterPro" id="IPR039506">
    <property type="entry name" value="SPOB_a"/>
</dbReference>
<dbReference type="Gene3D" id="1.10.287.130">
    <property type="match status" value="1"/>
</dbReference>
<comment type="caution">
    <text evidence="7">The sequence shown here is derived from an EMBL/GenBank/DDBJ whole genome shotgun (WGS) entry which is preliminary data.</text>
</comment>
<organism evidence="7 8">
    <name type="scientific">Candidatus Cellulosilyticum pullistercoris</name>
    <dbReference type="NCBI Taxonomy" id="2838521"/>
    <lineage>
        <taxon>Bacteria</taxon>
        <taxon>Bacillati</taxon>
        <taxon>Bacillota</taxon>
        <taxon>Clostridia</taxon>
        <taxon>Lachnospirales</taxon>
        <taxon>Cellulosilyticaceae</taxon>
        <taxon>Cellulosilyticum</taxon>
    </lineage>
</organism>
<sequence>MHEIYRVGLEWMMCLSELIIFCVFMSKHCKKRKINLVGELFLFFGTVTLLYVKMYGKVFTLIKVLMSVLMLTVYGMTIFKAKKHMYLIYAGIYVLLVALSDTVCTSTVGILFPNIVMKNLMEAYGMRYIIGMISKVLILCLVLIISSKSEMASKSYLKTNLHILLLVFLISIICLYSLFEIKQNHYIGYVEKEIDILVCVISLTIFVTDVIIYWAISQLNVKMNKEKEYDLIQYQNELLTKAVLEQKEIEKEWRKNRHDFNNHISCIDMLLQMENIPKARVYIQNLTNSWQKNDLNIHIGNEIADAVINQKAVHAKNLKIDFLVFGQMDERIHIEDMDLCALLSNSLDNAIEAAKQVPEMKDRKIEIIFSTKSESMLIEVKNSVKENIAAKEQLTTTKKDRKRHGIGMMSMQTTTSKYGGVLEWYCEDYQFHLNIELPIS</sequence>
<dbReference type="EMBL" id="JAHLFQ010000116">
    <property type="protein sequence ID" value="MBU3804142.1"/>
    <property type="molecule type" value="Genomic_DNA"/>
</dbReference>
<dbReference type="InterPro" id="IPR016120">
    <property type="entry name" value="Sig_transdc_His_kin_SpoOB"/>
</dbReference>
<feature type="transmembrane region" description="Helical" evidence="4">
    <location>
        <begin position="6"/>
        <end position="24"/>
    </location>
</feature>
<dbReference type="GO" id="GO:0042802">
    <property type="term" value="F:identical protein binding"/>
    <property type="evidence" value="ECO:0007669"/>
    <property type="project" value="TreeGrafter"/>
</dbReference>
<evidence type="ECO:0000259" key="6">
    <source>
        <dbReference type="Pfam" id="PF14689"/>
    </source>
</evidence>
<keyword evidence="1" id="KW-0597">Phosphoprotein</keyword>
<dbReference type="Proteomes" id="UP000824229">
    <property type="component" value="Unassembled WGS sequence"/>
</dbReference>